<name>A0A0H3ZKH2_9VIBR</name>
<organism evidence="1">
    <name type="scientific">Vibrio tasmaniensis</name>
    <dbReference type="NCBI Taxonomy" id="212663"/>
    <lineage>
        <taxon>Bacteria</taxon>
        <taxon>Pseudomonadati</taxon>
        <taxon>Pseudomonadota</taxon>
        <taxon>Gammaproteobacteria</taxon>
        <taxon>Vibrionales</taxon>
        <taxon>Vibrionaceae</taxon>
        <taxon>Vibrio</taxon>
    </lineage>
</organism>
<proteinExistence type="predicted"/>
<dbReference type="EMBL" id="KP795495">
    <property type="protein sequence ID" value="AKN36533.1"/>
    <property type="molecule type" value="Genomic_DNA"/>
</dbReference>
<protein>
    <submittedName>
        <fullName evidence="1">Uncharacterized protein</fullName>
    </submittedName>
</protein>
<reference evidence="1" key="1">
    <citation type="journal article" date="2015" name="MBio">
        <title>Eco-Evolutionary Dynamics of Episomes among Ecologically Cohesive Bacterial Populations.</title>
        <authorList>
            <person name="Xue H."/>
            <person name="Cordero O.X."/>
            <person name="Camas F.M."/>
            <person name="Trimble W."/>
            <person name="Meyer F."/>
            <person name="Guglielmini J."/>
            <person name="Rocha E.P."/>
            <person name="Polz M.F."/>
        </authorList>
    </citation>
    <scope>NUCLEOTIDE SEQUENCE</scope>
    <source>
        <strain evidence="1">FF_266</strain>
    </source>
</reference>
<accession>A0A0H3ZKH2</accession>
<dbReference type="AlphaFoldDB" id="A0A0H3ZKH2"/>
<sequence length="40" mass="4836">MFWLDVLPAQQTHPKNRCSLLRLLQRRTPPKGRRSYKNND</sequence>
<evidence type="ECO:0000313" key="1">
    <source>
        <dbReference type="EMBL" id="AKN36533.1"/>
    </source>
</evidence>